<feature type="non-terminal residue" evidence="1">
    <location>
        <position position="1"/>
    </location>
</feature>
<protein>
    <submittedName>
        <fullName evidence="1">Uncharacterized protein</fullName>
    </submittedName>
</protein>
<reference evidence="1" key="1">
    <citation type="submission" date="2016-05" db="EMBL/GenBank/DDBJ databases">
        <authorList>
            <person name="Lavstsen T."/>
            <person name="Jespersen J.S."/>
        </authorList>
    </citation>
    <scope>NUCLEOTIDE SEQUENCE</scope>
    <source>
        <tissue evidence="1">Brain</tissue>
    </source>
</reference>
<accession>A0A1A7Y6W3</accession>
<sequence length="61" mass="7200">VHFFGHGLKSVQQKFEADRSKGRWGLTVNRRCPKNPKMSLEPKWPTSCVIWSMASRDFYWS</sequence>
<feature type="non-terminal residue" evidence="1">
    <location>
        <position position="61"/>
    </location>
</feature>
<name>A0A1A7Y6W3_9TELE</name>
<organism evidence="1">
    <name type="scientific">Iconisemion striatum</name>
    <dbReference type="NCBI Taxonomy" id="60296"/>
    <lineage>
        <taxon>Eukaryota</taxon>
        <taxon>Metazoa</taxon>
        <taxon>Chordata</taxon>
        <taxon>Craniata</taxon>
        <taxon>Vertebrata</taxon>
        <taxon>Euteleostomi</taxon>
        <taxon>Actinopterygii</taxon>
        <taxon>Neopterygii</taxon>
        <taxon>Teleostei</taxon>
        <taxon>Neoteleostei</taxon>
        <taxon>Acanthomorphata</taxon>
        <taxon>Ovalentaria</taxon>
        <taxon>Atherinomorphae</taxon>
        <taxon>Cyprinodontiformes</taxon>
        <taxon>Nothobranchiidae</taxon>
        <taxon>Iconisemion</taxon>
    </lineage>
</organism>
<dbReference type="EMBL" id="HADX01003784">
    <property type="protein sequence ID" value="SBP26016.1"/>
    <property type="molecule type" value="Transcribed_RNA"/>
</dbReference>
<proteinExistence type="predicted"/>
<dbReference type="AlphaFoldDB" id="A0A1A7Y6W3"/>
<gene>
    <name evidence="1" type="primary">Nfu_g_1_008959</name>
</gene>
<reference evidence="1" key="2">
    <citation type="submission" date="2016-06" db="EMBL/GenBank/DDBJ databases">
        <title>The genome of a short-lived fish provides insights into sex chromosome evolution and the genetic control of aging.</title>
        <authorList>
            <person name="Reichwald K."/>
            <person name="Felder M."/>
            <person name="Petzold A."/>
            <person name="Koch P."/>
            <person name="Groth M."/>
            <person name="Platzer M."/>
        </authorList>
    </citation>
    <scope>NUCLEOTIDE SEQUENCE</scope>
    <source>
        <tissue evidence="1">Brain</tissue>
    </source>
</reference>
<evidence type="ECO:0000313" key="1">
    <source>
        <dbReference type="EMBL" id="SBP26016.1"/>
    </source>
</evidence>